<dbReference type="OrthoDB" id="10414520at2759"/>
<feature type="signal peptide" evidence="2">
    <location>
        <begin position="1"/>
        <end position="19"/>
    </location>
</feature>
<accession>A0A1V9X020</accession>
<evidence type="ECO:0000256" key="2">
    <source>
        <dbReference type="SAM" id="SignalP"/>
    </source>
</evidence>
<feature type="compositionally biased region" description="Basic and acidic residues" evidence="1">
    <location>
        <begin position="129"/>
        <end position="142"/>
    </location>
</feature>
<name>A0A1V9X020_9ACAR</name>
<keyword evidence="4" id="KW-1185">Reference proteome</keyword>
<comment type="caution">
    <text evidence="3">The sequence shown here is derived from an EMBL/GenBank/DDBJ whole genome shotgun (WGS) entry which is preliminary data.</text>
</comment>
<dbReference type="Proteomes" id="UP000192247">
    <property type="component" value="Unassembled WGS sequence"/>
</dbReference>
<gene>
    <name evidence="3" type="ORF">BIW11_13928</name>
</gene>
<evidence type="ECO:0000313" key="3">
    <source>
        <dbReference type="EMBL" id="OQR66787.1"/>
    </source>
</evidence>
<dbReference type="AlphaFoldDB" id="A0A1V9X020"/>
<feature type="compositionally biased region" description="Basic and acidic residues" evidence="1">
    <location>
        <begin position="214"/>
        <end position="223"/>
    </location>
</feature>
<keyword evidence="2" id="KW-0732">Signal</keyword>
<dbReference type="EMBL" id="MNPL01031132">
    <property type="protein sequence ID" value="OQR66787.1"/>
    <property type="molecule type" value="Genomic_DNA"/>
</dbReference>
<organism evidence="3 4">
    <name type="scientific">Tropilaelaps mercedesae</name>
    <dbReference type="NCBI Taxonomy" id="418985"/>
    <lineage>
        <taxon>Eukaryota</taxon>
        <taxon>Metazoa</taxon>
        <taxon>Ecdysozoa</taxon>
        <taxon>Arthropoda</taxon>
        <taxon>Chelicerata</taxon>
        <taxon>Arachnida</taxon>
        <taxon>Acari</taxon>
        <taxon>Parasitiformes</taxon>
        <taxon>Mesostigmata</taxon>
        <taxon>Gamasina</taxon>
        <taxon>Dermanyssoidea</taxon>
        <taxon>Laelapidae</taxon>
        <taxon>Tropilaelaps</taxon>
    </lineage>
</organism>
<feature type="region of interest" description="Disordered" evidence="1">
    <location>
        <begin position="112"/>
        <end position="223"/>
    </location>
</feature>
<proteinExistence type="predicted"/>
<evidence type="ECO:0000256" key="1">
    <source>
        <dbReference type="SAM" id="MobiDB-lite"/>
    </source>
</evidence>
<feature type="compositionally biased region" description="Low complexity" evidence="1">
    <location>
        <begin position="192"/>
        <end position="205"/>
    </location>
</feature>
<evidence type="ECO:0000313" key="4">
    <source>
        <dbReference type="Proteomes" id="UP000192247"/>
    </source>
</evidence>
<sequence length="223" mass="24475">MRKLFFLLIVAACMLVVLGATQIRKGGHTLSKQKKPSSTKKYIVEDGVYVKQRKIRANSQHQFYGRHRMRRQLPGVRNGGGGYLYNRPVYTSSDHLAARPALPLAEVESHPLSNFPVHYTGDLEDESKDETSKTKTPGDGEKSSAPANHTIKDGVMSGGDKMKDQPEQAKKPAEADQPPESKHDVTQEKAEPPAVAVPASAVVHVGKNMQAEQDLDKPSPSDR</sequence>
<reference evidence="3 4" key="1">
    <citation type="journal article" date="2017" name="Gigascience">
        <title>Draft genome of the honey bee ectoparasitic mite, Tropilaelaps mercedesae, is shaped by the parasitic life history.</title>
        <authorList>
            <person name="Dong X."/>
            <person name="Armstrong S.D."/>
            <person name="Xia D."/>
            <person name="Makepeace B.L."/>
            <person name="Darby A.C."/>
            <person name="Kadowaki T."/>
        </authorList>
    </citation>
    <scope>NUCLEOTIDE SEQUENCE [LARGE SCALE GENOMIC DNA]</scope>
    <source>
        <strain evidence="3">Wuxi-XJTLU</strain>
    </source>
</reference>
<dbReference type="InParanoid" id="A0A1V9X020"/>
<protein>
    <submittedName>
        <fullName evidence="3">Uncharacterized protein</fullName>
    </submittedName>
</protein>
<feature type="chain" id="PRO_5012574024" evidence="2">
    <location>
        <begin position="20"/>
        <end position="223"/>
    </location>
</feature>
<feature type="compositionally biased region" description="Basic and acidic residues" evidence="1">
    <location>
        <begin position="160"/>
        <end position="191"/>
    </location>
</feature>